<evidence type="ECO:0000256" key="1">
    <source>
        <dbReference type="SAM" id="MobiDB-lite"/>
    </source>
</evidence>
<comment type="caution">
    <text evidence="2">The sequence shown here is derived from an EMBL/GenBank/DDBJ whole genome shotgun (WGS) entry which is preliminary data.</text>
</comment>
<keyword evidence="3" id="KW-1185">Reference proteome</keyword>
<feature type="compositionally biased region" description="Basic and acidic residues" evidence="1">
    <location>
        <begin position="1"/>
        <end position="13"/>
    </location>
</feature>
<dbReference type="Proteomes" id="UP000294835">
    <property type="component" value="Unassembled WGS sequence"/>
</dbReference>
<proteinExistence type="predicted"/>
<dbReference type="AlphaFoldDB" id="A0A4R2PV48"/>
<feature type="region of interest" description="Disordered" evidence="1">
    <location>
        <begin position="91"/>
        <end position="114"/>
    </location>
</feature>
<name>A0A4R2PV48_9RHOB</name>
<dbReference type="RefSeq" id="WP_132466271.1">
    <property type="nucleotide sequence ID" value="NZ_SLXP01000022.1"/>
</dbReference>
<protein>
    <submittedName>
        <fullName evidence="2">Uncharacterized protein</fullName>
    </submittedName>
</protein>
<gene>
    <name evidence="2" type="ORF">EV662_12215</name>
</gene>
<feature type="region of interest" description="Disordered" evidence="1">
    <location>
        <begin position="1"/>
        <end position="64"/>
    </location>
</feature>
<accession>A0A4R2PV48</accession>
<evidence type="ECO:0000313" key="3">
    <source>
        <dbReference type="Proteomes" id="UP000294835"/>
    </source>
</evidence>
<evidence type="ECO:0000313" key="2">
    <source>
        <dbReference type="EMBL" id="TCP38071.1"/>
    </source>
</evidence>
<feature type="compositionally biased region" description="Basic and acidic residues" evidence="1">
    <location>
        <begin position="22"/>
        <end position="36"/>
    </location>
</feature>
<organism evidence="2 3">
    <name type="scientific">Rhodovulum marinum</name>
    <dbReference type="NCBI Taxonomy" id="320662"/>
    <lineage>
        <taxon>Bacteria</taxon>
        <taxon>Pseudomonadati</taxon>
        <taxon>Pseudomonadota</taxon>
        <taxon>Alphaproteobacteria</taxon>
        <taxon>Rhodobacterales</taxon>
        <taxon>Paracoccaceae</taxon>
        <taxon>Rhodovulum</taxon>
    </lineage>
</organism>
<sequence length="114" mass="13116">MAGKDKSDFDMKDLYPPSALDQIEKEEKKIADRQAEEEQGDTQETRAADPPELTLDPPIGSEDKAFTRLEIEAQEAQRQLEEAERALKYTIERSEIRQEERQSDNLKGDFDRSS</sequence>
<dbReference type="EMBL" id="SLXP01000022">
    <property type="protein sequence ID" value="TCP38071.1"/>
    <property type="molecule type" value="Genomic_DNA"/>
</dbReference>
<reference evidence="2 3" key="1">
    <citation type="submission" date="2019-03" db="EMBL/GenBank/DDBJ databases">
        <title>Genomic Encyclopedia of Type Strains, Phase IV (KMG-IV): sequencing the most valuable type-strain genomes for metagenomic binning, comparative biology and taxonomic classification.</title>
        <authorList>
            <person name="Goeker M."/>
        </authorList>
    </citation>
    <scope>NUCLEOTIDE SEQUENCE [LARGE SCALE GENOMIC DNA]</scope>
    <source>
        <strain evidence="2 3">DSM 18063</strain>
    </source>
</reference>